<comment type="caution">
    <text evidence="1">The sequence shown here is derived from an EMBL/GenBank/DDBJ whole genome shotgun (WGS) entry which is preliminary data.</text>
</comment>
<evidence type="ECO:0000313" key="2">
    <source>
        <dbReference type="Proteomes" id="UP000241426"/>
    </source>
</evidence>
<dbReference type="Proteomes" id="UP000241426">
    <property type="component" value="Unassembled WGS sequence"/>
</dbReference>
<reference evidence="1 2" key="1">
    <citation type="submission" date="2018-01" db="EMBL/GenBank/DDBJ databases">
        <title>Whole genome sequencing of Histamine producing bacteria.</title>
        <authorList>
            <person name="Butler K."/>
        </authorList>
    </citation>
    <scope>NUCLEOTIDE SEQUENCE [LARGE SCALE GENOMIC DNA]</scope>
    <source>
        <strain evidence="1 2">FS-7.2</strain>
    </source>
</reference>
<protein>
    <submittedName>
        <fullName evidence="1">Uncharacterized protein</fullName>
    </submittedName>
</protein>
<gene>
    <name evidence="1" type="ORF">C9J27_05610</name>
</gene>
<proteinExistence type="predicted"/>
<dbReference type="AlphaFoldDB" id="A0A2T3KLR2"/>
<organism evidence="1 2">
    <name type="scientific">Photobacterium kishitanii</name>
    <dbReference type="NCBI Taxonomy" id="318456"/>
    <lineage>
        <taxon>Bacteria</taxon>
        <taxon>Pseudomonadati</taxon>
        <taxon>Pseudomonadota</taxon>
        <taxon>Gammaproteobacteria</taxon>
        <taxon>Vibrionales</taxon>
        <taxon>Vibrionaceae</taxon>
        <taxon>Photobacterium</taxon>
    </lineage>
</organism>
<name>A0A2T3KLR2_9GAMM</name>
<evidence type="ECO:0000313" key="1">
    <source>
        <dbReference type="EMBL" id="PSV00613.1"/>
    </source>
</evidence>
<sequence>MVRLLMTNNLIKIKESQSQGIREEAEHVWCALVCMDSSQTLCGDSVDDDNLLSVDYKIVARGGITCPICLSIIKEIKAIRL</sequence>
<dbReference type="EMBL" id="PYNF01000003">
    <property type="protein sequence ID" value="PSV00613.1"/>
    <property type="molecule type" value="Genomic_DNA"/>
</dbReference>
<accession>A0A2T3KLR2</accession>